<protein>
    <submittedName>
        <fullName evidence="2">LSU ribosomal protein L32p @ LSU ribosomal protein L32p, zinc-independent</fullName>
    </submittedName>
</protein>
<keyword evidence="2" id="KW-0689">Ribosomal protein</keyword>
<organism evidence="2">
    <name type="scientific">uncultured Synechococcales cyanobacterium</name>
    <dbReference type="NCBI Taxonomy" id="1936017"/>
    <lineage>
        <taxon>Bacteria</taxon>
        <taxon>Bacillati</taxon>
        <taxon>Cyanobacteriota</taxon>
        <taxon>Cyanophyceae</taxon>
        <taxon>Synechococcales</taxon>
        <taxon>environmental samples</taxon>
    </lineage>
</organism>
<name>A0A6J4VHK7_9CYAN</name>
<dbReference type="EMBL" id="CADCWO010000145">
    <property type="protein sequence ID" value="CAA9579054.1"/>
    <property type="molecule type" value="Genomic_DNA"/>
</dbReference>
<reference evidence="2" key="1">
    <citation type="submission" date="2020-02" db="EMBL/GenBank/DDBJ databases">
        <authorList>
            <person name="Meier V. D."/>
        </authorList>
    </citation>
    <scope>NUCLEOTIDE SEQUENCE</scope>
    <source>
        <strain evidence="2">AVDCRST_MAG81</strain>
    </source>
</reference>
<sequence>WLFLRRKRQNQSATSAKRPGSTRLRSRHRKLYQLASQFLQAEPKDLFIPLKKPRKS</sequence>
<feature type="non-terminal residue" evidence="2">
    <location>
        <position position="56"/>
    </location>
</feature>
<accession>A0A6J4VHK7</accession>
<proteinExistence type="predicted"/>
<feature type="non-terminal residue" evidence="2">
    <location>
        <position position="1"/>
    </location>
</feature>
<feature type="region of interest" description="Disordered" evidence="1">
    <location>
        <begin position="1"/>
        <end position="27"/>
    </location>
</feature>
<dbReference type="AlphaFoldDB" id="A0A6J4VHK7"/>
<keyword evidence="2" id="KW-0687">Ribonucleoprotein</keyword>
<gene>
    <name evidence="2" type="ORF">AVDCRST_MAG81-2717</name>
</gene>
<dbReference type="GO" id="GO:0005840">
    <property type="term" value="C:ribosome"/>
    <property type="evidence" value="ECO:0007669"/>
    <property type="project" value="UniProtKB-KW"/>
</dbReference>
<evidence type="ECO:0000313" key="2">
    <source>
        <dbReference type="EMBL" id="CAA9579054.1"/>
    </source>
</evidence>
<evidence type="ECO:0000256" key="1">
    <source>
        <dbReference type="SAM" id="MobiDB-lite"/>
    </source>
</evidence>